<evidence type="ECO:0000313" key="2">
    <source>
        <dbReference type="EMBL" id="BDA80972.1"/>
    </source>
</evidence>
<protein>
    <recommendedName>
        <fullName evidence="4">Lipoprotein</fullName>
    </recommendedName>
</protein>
<evidence type="ECO:0000313" key="3">
    <source>
        <dbReference type="Proteomes" id="UP000245263"/>
    </source>
</evidence>
<accession>A0ABM7UP58</accession>
<evidence type="ECO:0008006" key="4">
    <source>
        <dbReference type="Google" id="ProtNLM"/>
    </source>
</evidence>
<keyword evidence="2" id="KW-0614">Plasmid</keyword>
<dbReference type="Proteomes" id="UP000245263">
    <property type="component" value="Plasmid pE30-1"/>
</dbReference>
<feature type="chain" id="PRO_5046374650" description="Lipoprotein" evidence="1">
    <location>
        <begin position="22"/>
        <end position="492"/>
    </location>
</feature>
<reference evidence="2 3" key="1">
    <citation type="submission" date="2021-08" db="EMBL/GenBank/DDBJ databases">
        <title>Complete genome sequence of Leptospira kobayashii strain E30.</title>
        <authorList>
            <person name="Nakao R."/>
            <person name="Nakamura S."/>
            <person name="Masuzawa T."/>
            <person name="Koizumi N."/>
        </authorList>
    </citation>
    <scope>NUCLEOTIDE SEQUENCE [LARGE SCALE GENOMIC DNA]</scope>
    <source>
        <strain evidence="2 3">E30</strain>
        <plasmid evidence="2 3">pE30-1</plasmid>
    </source>
</reference>
<gene>
    <name evidence="2" type="ORF">LPTSP3_g39020</name>
</gene>
<name>A0ABM7UP58_9LEPT</name>
<evidence type="ECO:0000256" key="1">
    <source>
        <dbReference type="SAM" id="SignalP"/>
    </source>
</evidence>
<keyword evidence="3" id="KW-1185">Reference proteome</keyword>
<proteinExistence type="predicted"/>
<organism evidence="2 3">
    <name type="scientific">Leptospira kobayashii</name>
    <dbReference type="NCBI Taxonomy" id="1917830"/>
    <lineage>
        <taxon>Bacteria</taxon>
        <taxon>Pseudomonadati</taxon>
        <taxon>Spirochaetota</taxon>
        <taxon>Spirochaetia</taxon>
        <taxon>Leptospirales</taxon>
        <taxon>Leptospiraceae</taxon>
        <taxon>Leptospira</taxon>
    </lineage>
</organism>
<dbReference type="EMBL" id="AP025030">
    <property type="protein sequence ID" value="BDA80972.1"/>
    <property type="molecule type" value="Genomic_DNA"/>
</dbReference>
<sequence length="492" mass="53103">MKKYSAFFNKLFIVFFLLSCANPEKTNKIIGESVTGTKEKPLSFQKIAPLTTNALGARKNIHEKGWLFIPSSKQSIESVVESGRMSSRVAKSLLFVKWKKRASDYPGSLKTTMEKIETFSEKTRSSGTALSSDIFQFSLQLTADEWKLAKKMGNTAGERLINGYLFLDDKVEEDTEQVLKAYSDLNEKRSGVTKSLNELFFDTTSKNGKKLTSAWKGSYAKTTKAFLDEYEESGSRDNTLTALWDIFQGYTFALKELVVPAAETTASVGETIVVGGVFVPVSHLLTVSGQTVVTTGMVLYYSTKVGYRVISPSLEAGLFSTMGIASASSTVPTLVTGGGISAFNQVTTVIGSRVGEGAAKGGAVVGETTTLATGVVYDFTVDSAKSSIYPLKSGLILGYTALTALPVHLVTAIPDGTIFLTYDGPRVVIAVVRGNYAGFEDLPTGTIVDLEEAKKSGRVEILTSDPAIIKKVLDAEISEKEKEHTKANKGKN</sequence>
<feature type="signal peptide" evidence="1">
    <location>
        <begin position="1"/>
        <end position="21"/>
    </location>
</feature>
<dbReference type="RefSeq" id="WP_109022523.1">
    <property type="nucleotide sequence ID" value="NZ_AP025030.1"/>
</dbReference>
<geneLocation type="plasmid" evidence="2 3">
    <name>pE30-1</name>
</geneLocation>
<keyword evidence="1" id="KW-0732">Signal</keyword>